<dbReference type="STRING" id="1515612.SKP52_02135"/>
<dbReference type="PROSITE" id="PS50052">
    <property type="entry name" value="GUANYLATE_KINASE_2"/>
    <property type="match status" value="1"/>
</dbReference>
<evidence type="ECO:0000256" key="1">
    <source>
        <dbReference type="ARBA" id="ARBA00005790"/>
    </source>
</evidence>
<dbReference type="InterPro" id="IPR017665">
    <property type="entry name" value="Guanylate_kinase"/>
</dbReference>
<dbReference type="Pfam" id="PF00625">
    <property type="entry name" value="Guanylate_kin"/>
    <property type="match status" value="1"/>
</dbReference>
<dbReference type="NCBIfam" id="TIGR03263">
    <property type="entry name" value="guanyl_kin"/>
    <property type="match status" value="1"/>
</dbReference>
<evidence type="ECO:0000313" key="11">
    <source>
        <dbReference type="EMBL" id="AJA07364.1"/>
    </source>
</evidence>
<dbReference type="GO" id="GO:0005829">
    <property type="term" value="C:cytosol"/>
    <property type="evidence" value="ECO:0007669"/>
    <property type="project" value="TreeGrafter"/>
</dbReference>
<dbReference type="InterPro" id="IPR008145">
    <property type="entry name" value="GK/Ca_channel_bsu"/>
</dbReference>
<evidence type="ECO:0000256" key="2">
    <source>
        <dbReference type="ARBA" id="ARBA00012961"/>
    </source>
</evidence>
<dbReference type="PROSITE" id="PS00856">
    <property type="entry name" value="GUANYLATE_KINASE_1"/>
    <property type="match status" value="1"/>
</dbReference>
<accession>A0A0A7PBP8</accession>
<dbReference type="FunFam" id="3.30.63.10:FF:000002">
    <property type="entry name" value="Guanylate kinase 1"/>
    <property type="match status" value="1"/>
</dbReference>
<evidence type="ECO:0000259" key="10">
    <source>
        <dbReference type="PROSITE" id="PS50052"/>
    </source>
</evidence>
<comment type="catalytic activity">
    <reaction evidence="9">
        <text>GMP + ATP = GDP + ADP</text>
        <dbReference type="Rhea" id="RHEA:20780"/>
        <dbReference type="ChEBI" id="CHEBI:30616"/>
        <dbReference type="ChEBI" id="CHEBI:58115"/>
        <dbReference type="ChEBI" id="CHEBI:58189"/>
        <dbReference type="ChEBI" id="CHEBI:456216"/>
        <dbReference type="EC" id="2.7.4.8"/>
    </reaction>
</comment>
<dbReference type="Gene3D" id="3.40.50.300">
    <property type="entry name" value="P-loop containing nucleotide triphosphate hydrolases"/>
    <property type="match status" value="2"/>
</dbReference>
<feature type="domain" description="Guanylate kinase-like" evidence="10">
    <location>
        <begin position="11"/>
        <end position="190"/>
    </location>
</feature>
<keyword evidence="4 9" id="KW-0808">Transferase</keyword>
<dbReference type="Gene3D" id="3.30.63.10">
    <property type="entry name" value="Guanylate Kinase phosphate binding domain"/>
    <property type="match status" value="1"/>
</dbReference>
<dbReference type="HOGENOM" id="CLU_001715_1_0_5"/>
<dbReference type="EC" id="2.7.4.8" evidence="2 9"/>
<evidence type="ECO:0000256" key="9">
    <source>
        <dbReference type="HAMAP-Rule" id="MF_00328"/>
    </source>
</evidence>
<comment type="similarity">
    <text evidence="1 9">Belongs to the guanylate kinase family.</text>
</comment>
<dbReference type="CDD" id="cd00071">
    <property type="entry name" value="GMPK"/>
    <property type="match status" value="1"/>
</dbReference>
<dbReference type="SUPFAM" id="SSF52540">
    <property type="entry name" value="P-loop containing nucleoside triphosphate hydrolases"/>
    <property type="match status" value="1"/>
</dbReference>
<feature type="binding site" evidence="9">
    <location>
        <begin position="18"/>
        <end position="25"/>
    </location>
    <ligand>
        <name>ATP</name>
        <dbReference type="ChEBI" id="CHEBI:30616"/>
    </ligand>
</feature>
<keyword evidence="6 9" id="KW-0418">Kinase</keyword>
<gene>
    <name evidence="9 11" type="primary">gmk</name>
    <name evidence="11" type="ORF">SKP52_02135</name>
</gene>
<name>A0A0A7PBP8_9SPHN</name>
<dbReference type="InterPro" id="IPR008144">
    <property type="entry name" value="Guanylate_kin-like_dom"/>
</dbReference>
<keyword evidence="7 9" id="KW-0067">ATP-binding</keyword>
<dbReference type="GO" id="GO:0005524">
    <property type="term" value="F:ATP binding"/>
    <property type="evidence" value="ECO:0007669"/>
    <property type="project" value="UniProtKB-UniRule"/>
</dbReference>
<evidence type="ECO:0000256" key="6">
    <source>
        <dbReference type="ARBA" id="ARBA00022777"/>
    </source>
</evidence>
<dbReference type="InterPro" id="IPR020590">
    <property type="entry name" value="Guanylate_kinase_CS"/>
</dbReference>
<dbReference type="EMBL" id="CP009122">
    <property type="protein sequence ID" value="AJA07364.1"/>
    <property type="molecule type" value="Genomic_DNA"/>
</dbReference>
<evidence type="ECO:0000256" key="7">
    <source>
        <dbReference type="ARBA" id="ARBA00022840"/>
    </source>
</evidence>
<organism evidence="11 12">
    <name type="scientific">Sphingopyxis fribergensis</name>
    <dbReference type="NCBI Taxonomy" id="1515612"/>
    <lineage>
        <taxon>Bacteria</taxon>
        <taxon>Pseudomonadati</taxon>
        <taxon>Pseudomonadota</taxon>
        <taxon>Alphaproteobacteria</taxon>
        <taxon>Sphingomonadales</taxon>
        <taxon>Sphingomonadaceae</taxon>
        <taxon>Sphingopyxis</taxon>
    </lineage>
</organism>
<dbReference type="RefSeq" id="WP_039571199.1">
    <property type="nucleotide sequence ID" value="NZ_CP009122.1"/>
</dbReference>
<dbReference type="GO" id="GO:0004385">
    <property type="term" value="F:GMP kinase activity"/>
    <property type="evidence" value="ECO:0007669"/>
    <property type="project" value="UniProtKB-UniRule"/>
</dbReference>
<dbReference type="InterPro" id="IPR027417">
    <property type="entry name" value="P-loop_NTPase"/>
</dbReference>
<dbReference type="PANTHER" id="PTHR23117:SF13">
    <property type="entry name" value="GUANYLATE KINASE"/>
    <property type="match status" value="1"/>
</dbReference>
<proteinExistence type="inferred from homology"/>
<evidence type="ECO:0000256" key="8">
    <source>
        <dbReference type="ARBA" id="ARBA00030128"/>
    </source>
</evidence>
<reference evidence="11 12" key="1">
    <citation type="journal article" date="2015" name="Int. J. Syst. Evol. Microbiol.">
        <title>Description of Sphingopyxis fribergensis sp. nov. - a soil bacterium with the ability to degrade styrene and phenylacetic acid.</title>
        <authorList>
            <person name="Oelschlagel M."/>
            <person name="Ruckert C."/>
            <person name="Kalinowski J."/>
            <person name="Schmidt G."/>
            <person name="Schlomann M."/>
            <person name="Tischler D."/>
        </authorList>
    </citation>
    <scope>NUCLEOTIDE SEQUENCE [LARGE SCALE GENOMIC DNA]</scope>
    <source>
        <strain evidence="11 12">Kp5.2</strain>
    </source>
</reference>
<protein>
    <recommendedName>
        <fullName evidence="3 9">Guanylate kinase</fullName>
        <ecNumber evidence="2 9">2.7.4.8</ecNumber>
    </recommendedName>
    <alternativeName>
        <fullName evidence="8 9">GMP kinase</fullName>
    </alternativeName>
</protein>
<dbReference type="HAMAP" id="MF_00328">
    <property type="entry name" value="Guanylate_kinase"/>
    <property type="match status" value="1"/>
</dbReference>
<keyword evidence="9" id="KW-0963">Cytoplasm</keyword>
<dbReference type="PANTHER" id="PTHR23117">
    <property type="entry name" value="GUANYLATE KINASE-RELATED"/>
    <property type="match status" value="1"/>
</dbReference>
<dbReference type="AlphaFoldDB" id="A0A0A7PBP8"/>
<dbReference type="OrthoDB" id="9808150at2"/>
<keyword evidence="5 9" id="KW-0547">Nucleotide-binding</keyword>
<dbReference type="Proteomes" id="UP000030907">
    <property type="component" value="Chromosome"/>
</dbReference>
<keyword evidence="12" id="KW-1185">Reference proteome</keyword>
<evidence type="ECO:0000256" key="3">
    <source>
        <dbReference type="ARBA" id="ARBA00016296"/>
    </source>
</evidence>
<dbReference type="KEGG" id="sphk:SKP52_02135"/>
<evidence type="ECO:0000256" key="4">
    <source>
        <dbReference type="ARBA" id="ARBA00022679"/>
    </source>
</evidence>
<sequence length="220" mass="24901">MAESVHLNRRGVLFVLSSPSGAGKTTISRMMLEADKDIALSISATTRPPRPGEIDGVHYHFVDTDTFKKMAADGEFLEWAHVFGHRYGTPRARVDELLDAGKDVLFDIDWQGAQQLYQEAGPDVVRVFVLPPTMEELERRLRSRKTDSDEVIAARMERAANEISHWDGYDYVLINDNVEGCFDEVCAILRAERLKRRRQIGLIGFARDLIRSVPDADKNL</sequence>
<comment type="subcellular location">
    <subcellularLocation>
        <location evidence="9">Cytoplasm</location>
    </subcellularLocation>
</comment>
<evidence type="ECO:0000313" key="12">
    <source>
        <dbReference type="Proteomes" id="UP000030907"/>
    </source>
</evidence>
<comment type="function">
    <text evidence="9">Essential for recycling GMP and indirectly, cGMP.</text>
</comment>
<evidence type="ECO:0000256" key="5">
    <source>
        <dbReference type="ARBA" id="ARBA00022741"/>
    </source>
</evidence>
<dbReference type="SMART" id="SM00072">
    <property type="entry name" value="GuKc"/>
    <property type="match status" value="1"/>
</dbReference>